<sequence length="54" mass="6269">MQYTPEQKRPNSHPHVLKVNSDGHERQRQMLTTQINATRNSISDLAAEVQNLER</sequence>
<dbReference type="EMBL" id="KQ246945">
    <property type="protein sequence ID" value="KNC72498.1"/>
    <property type="molecule type" value="Genomic_DNA"/>
</dbReference>
<reference evidence="2 3" key="1">
    <citation type="submission" date="2011-02" db="EMBL/GenBank/DDBJ databases">
        <title>The Genome Sequence of Sphaeroforma arctica JP610.</title>
        <authorList>
            <consortium name="The Broad Institute Genome Sequencing Platform"/>
            <person name="Russ C."/>
            <person name="Cuomo C."/>
            <person name="Young S.K."/>
            <person name="Zeng Q."/>
            <person name="Gargeya S."/>
            <person name="Alvarado L."/>
            <person name="Berlin A."/>
            <person name="Chapman S.B."/>
            <person name="Chen Z."/>
            <person name="Freedman E."/>
            <person name="Gellesch M."/>
            <person name="Goldberg J."/>
            <person name="Griggs A."/>
            <person name="Gujja S."/>
            <person name="Heilman E."/>
            <person name="Heiman D."/>
            <person name="Howarth C."/>
            <person name="Mehta T."/>
            <person name="Neiman D."/>
            <person name="Pearson M."/>
            <person name="Roberts A."/>
            <person name="Saif S."/>
            <person name="Shea T."/>
            <person name="Shenoy N."/>
            <person name="Sisk P."/>
            <person name="Stolte C."/>
            <person name="Sykes S."/>
            <person name="White J."/>
            <person name="Yandava C."/>
            <person name="Burger G."/>
            <person name="Gray M.W."/>
            <person name="Holland P.W.H."/>
            <person name="King N."/>
            <person name="Lang F.B.F."/>
            <person name="Roger A.J."/>
            <person name="Ruiz-Trillo I."/>
            <person name="Haas B."/>
            <person name="Nusbaum C."/>
            <person name="Birren B."/>
        </authorList>
    </citation>
    <scope>NUCLEOTIDE SEQUENCE [LARGE SCALE GENOMIC DNA]</scope>
    <source>
        <strain evidence="2 3">JP610</strain>
    </source>
</reference>
<dbReference type="GeneID" id="25915449"/>
<proteinExistence type="predicted"/>
<name>A0A0L0F8P9_9EUKA</name>
<protein>
    <submittedName>
        <fullName evidence="2">Uncharacterized protein</fullName>
    </submittedName>
</protein>
<dbReference type="Proteomes" id="UP000054560">
    <property type="component" value="Unassembled WGS sequence"/>
</dbReference>
<keyword evidence="3" id="KW-1185">Reference proteome</keyword>
<evidence type="ECO:0000313" key="3">
    <source>
        <dbReference type="Proteomes" id="UP000054560"/>
    </source>
</evidence>
<gene>
    <name evidence="2" type="ORF">SARC_14945</name>
</gene>
<evidence type="ECO:0000256" key="1">
    <source>
        <dbReference type="SAM" id="MobiDB-lite"/>
    </source>
</evidence>
<organism evidence="2 3">
    <name type="scientific">Sphaeroforma arctica JP610</name>
    <dbReference type="NCBI Taxonomy" id="667725"/>
    <lineage>
        <taxon>Eukaryota</taxon>
        <taxon>Ichthyosporea</taxon>
        <taxon>Ichthyophonida</taxon>
        <taxon>Sphaeroforma</taxon>
    </lineage>
</organism>
<feature type="non-terminal residue" evidence="2">
    <location>
        <position position="54"/>
    </location>
</feature>
<dbReference type="AlphaFoldDB" id="A0A0L0F8P9"/>
<accession>A0A0L0F8P9</accession>
<dbReference type="RefSeq" id="XP_014146400.1">
    <property type="nucleotide sequence ID" value="XM_014290925.1"/>
</dbReference>
<evidence type="ECO:0000313" key="2">
    <source>
        <dbReference type="EMBL" id="KNC72498.1"/>
    </source>
</evidence>
<feature type="region of interest" description="Disordered" evidence="1">
    <location>
        <begin position="1"/>
        <end position="25"/>
    </location>
</feature>